<evidence type="ECO:0000256" key="2">
    <source>
        <dbReference type="ARBA" id="ARBA00010961"/>
    </source>
</evidence>
<dbReference type="GO" id="GO:0006313">
    <property type="term" value="P:DNA transposition"/>
    <property type="evidence" value="ECO:0007669"/>
    <property type="project" value="UniProtKB-UniRule"/>
</dbReference>
<keyword evidence="5 6" id="KW-0233">DNA recombination</keyword>
<evidence type="ECO:0000256" key="7">
    <source>
        <dbReference type="SAM" id="MobiDB-lite"/>
    </source>
</evidence>
<dbReference type="GO" id="GO:0004803">
    <property type="term" value="F:transposase activity"/>
    <property type="evidence" value="ECO:0007669"/>
    <property type="project" value="UniProtKB-UniRule"/>
</dbReference>
<organism evidence="8 9">
    <name type="scientific">Tenuibacillus multivorans</name>
    <dbReference type="NCBI Taxonomy" id="237069"/>
    <lineage>
        <taxon>Bacteria</taxon>
        <taxon>Bacillati</taxon>
        <taxon>Bacillota</taxon>
        <taxon>Bacilli</taxon>
        <taxon>Bacillales</taxon>
        <taxon>Bacillaceae</taxon>
        <taxon>Tenuibacillus</taxon>
    </lineage>
</organism>
<protein>
    <recommendedName>
        <fullName evidence="6">Mutator family transposase</fullName>
    </recommendedName>
</protein>
<dbReference type="Proteomes" id="UP000199334">
    <property type="component" value="Unassembled WGS sequence"/>
</dbReference>
<feature type="compositionally biased region" description="Basic and acidic residues" evidence="7">
    <location>
        <begin position="52"/>
        <end position="67"/>
    </location>
</feature>
<evidence type="ECO:0000256" key="1">
    <source>
        <dbReference type="ARBA" id="ARBA00002190"/>
    </source>
</evidence>
<keyword evidence="9" id="KW-1185">Reference proteome</keyword>
<dbReference type="AlphaFoldDB" id="A0A1H0DS24"/>
<name>A0A1H0DS24_9BACI</name>
<dbReference type="GO" id="GO:0003677">
    <property type="term" value="F:DNA binding"/>
    <property type="evidence" value="ECO:0007669"/>
    <property type="project" value="UniProtKB-UniRule"/>
</dbReference>
<feature type="non-terminal residue" evidence="8">
    <location>
        <position position="95"/>
    </location>
</feature>
<dbReference type="PANTHER" id="PTHR33217:SF8">
    <property type="entry name" value="MUTATOR FAMILY TRANSPOSASE"/>
    <property type="match status" value="1"/>
</dbReference>
<accession>A0A1H0DS24</accession>
<dbReference type="Pfam" id="PF00872">
    <property type="entry name" value="Transposase_mut"/>
    <property type="match status" value="1"/>
</dbReference>
<evidence type="ECO:0000256" key="5">
    <source>
        <dbReference type="ARBA" id="ARBA00023172"/>
    </source>
</evidence>
<evidence type="ECO:0000256" key="4">
    <source>
        <dbReference type="ARBA" id="ARBA00023125"/>
    </source>
</evidence>
<comment type="similarity">
    <text evidence="2 6">Belongs to the transposase mutator family.</text>
</comment>
<evidence type="ECO:0000313" key="9">
    <source>
        <dbReference type="Proteomes" id="UP000199334"/>
    </source>
</evidence>
<keyword evidence="4 6" id="KW-0238">DNA-binding</keyword>
<dbReference type="RefSeq" id="WP_176753061.1">
    <property type="nucleotide sequence ID" value="NZ_FNIG01000008.1"/>
</dbReference>
<evidence type="ECO:0000256" key="3">
    <source>
        <dbReference type="ARBA" id="ARBA00022578"/>
    </source>
</evidence>
<comment type="function">
    <text evidence="1 6">Required for the transposition of the insertion element.</text>
</comment>
<sequence length="95" mass="10760">MTKIKRDPKSVNLANKIIEEYQPTSVEEMQSALKDIFGPMFEAMLKGEMNHHLGYESNDKTEKDSTNRRNGYGKKTVHTTSGELDIATPRDRDGS</sequence>
<evidence type="ECO:0000256" key="6">
    <source>
        <dbReference type="RuleBase" id="RU365089"/>
    </source>
</evidence>
<dbReference type="InterPro" id="IPR001207">
    <property type="entry name" value="Transposase_mutator"/>
</dbReference>
<reference evidence="8 9" key="1">
    <citation type="submission" date="2016-10" db="EMBL/GenBank/DDBJ databases">
        <authorList>
            <person name="de Groot N.N."/>
        </authorList>
    </citation>
    <scope>NUCLEOTIDE SEQUENCE [LARGE SCALE GENOMIC DNA]</scope>
    <source>
        <strain evidence="8 9">CGMCC 1.3442</strain>
    </source>
</reference>
<evidence type="ECO:0000313" key="8">
    <source>
        <dbReference type="EMBL" id="SDN72980.1"/>
    </source>
</evidence>
<gene>
    <name evidence="8" type="ORF">SAMN05216498_2923</name>
</gene>
<feature type="region of interest" description="Disordered" evidence="7">
    <location>
        <begin position="52"/>
        <end position="95"/>
    </location>
</feature>
<keyword evidence="3 6" id="KW-0815">Transposition</keyword>
<dbReference type="PANTHER" id="PTHR33217">
    <property type="entry name" value="TRANSPOSASE FOR INSERTION SEQUENCE ELEMENT IS1081"/>
    <property type="match status" value="1"/>
</dbReference>
<dbReference type="EMBL" id="FNIG01000008">
    <property type="protein sequence ID" value="SDN72980.1"/>
    <property type="molecule type" value="Genomic_DNA"/>
</dbReference>
<keyword evidence="6" id="KW-0814">Transposable element</keyword>
<proteinExistence type="inferred from homology"/>